<evidence type="ECO:0000259" key="2">
    <source>
        <dbReference type="Pfam" id="PF18838"/>
    </source>
</evidence>
<dbReference type="InterPro" id="IPR040696">
    <property type="entry name" value="LPD23"/>
</dbReference>
<reference evidence="3" key="1">
    <citation type="submission" date="2020-03" db="EMBL/GenBank/DDBJ databases">
        <title>The deep terrestrial virosphere.</title>
        <authorList>
            <person name="Holmfeldt K."/>
            <person name="Nilsson E."/>
            <person name="Simone D."/>
            <person name="Lopez-Fernandez M."/>
            <person name="Wu X."/>
            <person name="de Brujin I."/>
            <person name="Lundin D."/>
            <person name="Andersson A."/>
            <person name="Bertilsson S."/>
            <person name="Dopson M."/>
        </authorList>
    </citation>
    <scope>NUCLEOTIDE SEQUENCE</scope>
    <source>
        <strain evidence="3">MM415B02402</strain>
    </source>
</reference>
<dbReference type="Pfam" id="PF18838">
    <property type="entry name" value="LPD23"/>
    <property type="match status" value="1"/>
</dbReference>
<proteinExistence type="predicted"/>
<accession>A0A6M3L945</accession>
<protein>
    <recommendedName>
        <fullName evidence="2">Large polyvalent protein associated domain-containing protein</fullName>
    </recommendedName>
</protein>
<organism evidence="3">
    <name type="scientific">viral metagenome</name>
    <dbReference type="NCBI Taxonomy" id="1070528"/>
    <lineage>
        <taxon>unclassified sequences</taxon>
        <taxon>metagenomes</taxon>
        <taxon>organismal metagenomes</taxon>
    </lineage>
</organism>
<feature type="compositionally biased region" description="Basic and acidic residues" evidence="1">
    <location>
        <begin position="343"/>
        <end position="366"/>
    </location>
</feature>
<gene>
    <name evidence="3" type="ORF">MM415B02402_0004</name>
</gene>
<feature type="region of interest" description="Disordered" evidence="1">
    <location>
        <begin position="343"/>
        <end position="376"/>
    </location>
</feature>
<evidence type="ECO:0000313" key="3">
    <source>
        <dbReference type="EMBL" id="QJA90302.1"/>
    </source>
</evidence>
<dbReference type="AlphaFoldDB" id="A0A6M3L945"/>
<dbReference type="EMBL" id="MT142904">
    <property type="protein sequence ID" value="QJA90302.1"/>
    <property type="molecule type" value="Genomic_DNA"/>
</dbReference>
<feature type="domain" description="Large polyvalent protein associated" evidence="2">
    <location>
        <begin position="94"/>
        <end position="150"/>
    </location>
</feature>
<sequence>MGFQASQYRYSDLFKQKAGERDALDKALGMLLGEKYSLLGAEIKERIIQLVQQARNKPVDPNDPVHLATGYPKKDWMAANAVAGSAMVPTTAPIFAGRKAKTADVKALARTDVGIKAGGMTPVAARQSFGWFKGREGKWRFEIDDSKMFLRAKLGQPRDFAWYDDKGKFVREKTVGEILNHQELFEAYPQLKNILLDPTDMNGASWHEKLNTIRFDIDLIEKPEKLKNVIVHELQHAVQEIEGFEKGGSPEQFRPKVSPEFLGEEMDKISDALELRKIIDRGRDIPTAVSEFERLHGRPPHRLSKVDAKDYTAGDLQRQKNAVYRDLNEAVDAEITKEERYRALPGEREARESASRRKLTKEERRMHPYSFEDFVK</sequence>
<evidence type="ECO:0000256" key="1">
    <source>
        <dbReference type="SAM" id="MobiDB-lite"/>
    </source>
</evidence>
<name>A0A6M3L945_9ZZZZ</name>